<dbReference type="Proteomes" id="UP000538666">
    <property type="component" value="Unassembled WGS sequence"/>
</dbReference>
<evidence type="ECO:0000259" key="1">
    <source>
        <dbReference type="Pfam" id="PF13115"/>
    </source>
</evidence>
<name>A0A841K079_9BACT</name>
<gene>
    <name evidence="2" type="ORF">HNQ77_004327</name>
</gene>
<accession>A0A841K079</accession>
<reference evidence="2 3" key="1">
    <citation type="submission" date="2020-08" db="EMBL/GenBank/DDBJ databases">
        <title>Genomic Encyclopedia of Type Strains, Phase IV (KMG-IV): sequencing the most valuable type-strain genomes for metagenomic binning, comparative biology and taxonomic classification.</title>
        <authorList>
            <person name="Goeker M."/>
        </authorList>
    </citation>
    <scope>NUCLEOTIDE SEQUENCE [LARGE SCALE GENOMIC DNA]</scope>
    <source>
        <strain evidence="2 3">DSM 103733</strain>
    </source>
</reference>
<dbReference type="Pfam" id="PF13115">
    <property type="entry name" value="YtkA"/>
    <property type="match status" value="1"/>
</dbReference>
<dbReference type="InterPro" id="IPR032693">
    <property type="entry name" value="YtkA-like_dom"/>
</dbReference>
<comment type="caution">
    <text evidence="2">The sequence shown here is derived from an EMBL/GenBank/DDBJ whole genome shotgun (WGS) entry which is preliminary data.</text>
</comment>
<sequence length="128" mass="13733">MVNASLLLLAEALAMTACHRTRPIDDAGISIQQRITPQPPRVGPASVAIQLSDAAARPVEAVRITVEADMSHPGMSPVFAEARKEKPGDYLATLNLNMGGDWVVLTHVELPGGKKLERQMDLRGVASR</sequence>
<feature type="domain" description="YtkA-like" evidence="1">
    <location>
        <begin position="36"/>
        <end position="104"/>
    </location>
</feature>
<evidence type="ECO:0000313" key="3">
    <source>
        <dbReference type="Proteomes" id="UP000538666"/>
    </source>
</evidence>
<dbReference type="OrthoDB" id="34375at2"/>
<dbReference type="EMBL" id="JACHEK010000009">
    <property type="protein sequence ID" value="MBB6146355.1"/>
    <property type="molecule type" value="Genomic_DNA"/>
</dbReference>
<proteinExistence type="predicted"/>
<keyword evidence="3" id="KW-1185">Reference proteome</keyword>
<dbReference type="AlphaFoldDB" id="A0A841K079"/>
<protein>
    <recommendedName>
        <fullName evidence="1">YtkA-like domain-containing protein</fullName>
    </recommendedName>
</protein>
<organism evidence="2 3">
    <name type="scientific">Silvibacterium bohemicum</name>
    <dbReference type="NCBI Taxonomy" id="1577686"/>
    <lineage>
        <taxon>Bacteria</taxon>
        <taxon>Pseudomonadati</taxon>
        <taxon>Acidobacteriota</taxon>
        <taxon>Terriglobia</taxon>
        <taxon>Terriglobales</taxon>
        <taxon>Acidobacteriaceae</taxon>
        <taxon>Silvibacterium</taxon>
    </lineage>
</organism>
<evidence type="ECO:0000313" key="2">
    <source>
        <dbReference type="EMBL" id="MBB6146355.1"/>
    </source>
</evidence>